<dbReference type="STRING" id="28743.ENSCVAP00000025150"/>
<dbReference type="Proteomes" id="UP000265020">
    <property type="component" value="Unassembled WGS sequence"/>
</dbReference>
<dbReference type="GO" id="GO:0004843">
    <property type="term" value="F:cysteine-type deubiquitinase activity"/>
    <property type="evidence" value="ECO:0007669"/>
    <property type="project" value="TreeGrafter"/>
</dbReference>
<dbReference type="PRINTS" id="PR02056">
    <property type="entry name" value="PROTEINF105A"/>
</dbReference>
<dbReference type="PANTHER" id="PTHR33662:SF3">
    <property type="entry name" value="FIBROUS SHEATH CABYR-BINDING PROTEIN-LIKE-RELATED"/>
    <property type="match status" value="1"/>
</dbReference>
<dbReference type="GeneTree" id="ENSGT00390000009802"/>
<keyword evidence="6" id="KW-1185">Reference proteome</keyword>
<dbReference type="PANTHER" id="PTHR33662">
    <property type="entry name" value="OTU DEUBIQUITINASE WITH LINEAR LINKAGE-SPECIFICITY A-RELATED"/>
    <property type="match status" value="1"/>
</dbReference>
<dbReference type="GO" id="GO:0005737">
    <property type="term" value="C:cytoplasm"/>
    <property type="evidence" value="ECO:0007669"/>
    <property type="project" value="UniProtKB-SubCell"/>
</dbReference>
<dbReference type="GeneID" id="107085401"/>
<comment type="similarity">
    <text evidence="2">Belongs to the peptidase C65 family. Otulin subfamily.</text>
</comment>
<name>A0A3Q2GG75_CYPVA</name>
<feature type="compositionally biased region" description="Basic and acidic residues" evidence="4">
    <location>
        <begin position="95"/>
        <end position="112"/>
    </location>
</feature>
<dbReference type="OMA" id="NSTRAQD"/>
<dbReference type="OrthoDB" id="5962728at2759"/>
<feature type="compositionally biased region" description="Polar residues" evidence="4">
    <location>
        <begin position="137"/>
        <end position="149"/>
    </location>
</feature>
<dbReference type="Ensembl" id="ENSCVAT00000002378.1">
    <property type="protein sequence ID" value="ENSCVAP00000025150.1"/>
    <property type="gene ID" value="ENSCVAG00000009719.1"/>
</dbReference>
<evidence type="ECO:0000256" key="1">
    <source>
        <dbReference type="ARBA" id="ARBA00004496"/>
    </source>
</evidence>
<reference evidence="5" key="1">
    <citation type="submission" date="2025-08" db="UniProtKB">
        <authorList>
            <consortium name="Ensembl"/>
        </authorList>
    </citation>
    <scope>IDENTIFICATION</scope>
</reference>
<protein>
    <submittedName>
        <fullName evidence="5">OTU deubiquitinase with linear linkage specificity</fullName>
    </submittedName>
</protein>
<dbReference type="AlphaFoldDB" id="A0A3Q2GG75"/>
<feature type="compositionally biased region" description="Basic and acidic residues" evidence="4">
    <location>
        <begin position="54"/>
        <end position="74"/>
    </location>
</feature>
<evidence type="ECO:0000313" key="5">
    <source>
        <dbReference type="Ensembl" id="ENSCVAP00000025150.1"/>
    </source>
</evidence>
<feature type="compositionally biased region" description="Basic and acidic residues" evidence="4">
    <location>
        <begin position="278"/>
        <end position="294"/>
    </location>
</feature>
<dbReference type="InterPro" id="IPR023235">
    <property type="entry name" value="FAM105"/>
</dbReference>
<accession>A0A3Q2GG75</accession>
<dbReference type="Pfam" id="PF16218">
    <property type="entry name" value="Peptidase_C101"/>
    <property type="match status" value="1"/>
</dbReference>
<dbReference type="InterPro" id="IPR023236">
    <property type="entry name" value="OTULINL"/>
</dbReference>
<evidence type="ECO:0000256" key="3">
    <source>
        <dbReference type="ARBA" id="ARBA00022490"/>
    </source>
</evidence>
<dbReference type="RefSeq" id="XP_015231183.1">
    <property type="nucleotide sequence ID" value="XM_015375697.1"/>
</dbReference>
<feature type="compositionally biased region" description="Basic and acidic residues" evidence="4">
    <location>
        <begin position="312"/>
        <end position="326"/>
    </location>
</feature>
<proteinExistence type="inferred from homology"/>
<dbReference type="KEGG" id="cvg:107085401"/>
<feature type="region of interest" description="Disordered" evidence="4">
    <location>
        <begin position="37"/>
        <end position="373"/>
    </location>
</feature>
<sequence>MGNCCCEAESPCGSIEERSVLLKDDSKTSCAGERVAVGACGPEDNNDMSQSTAEEAKEVKEEQQRCQNKEREPRNTQGNGHLQKGDIQEVSAPPNKERGSRKEDDEKEDAPSERCTLNQPQVDVSSLDEQEGLATNGEPNTENVDQTAVQEDVSPPPESSRPENLPSPETNPLAEEDKTDGGSHADSGEDAIGAEAKPSEQFTRSNEALSEPSTQAASISAVSQDTNTEAPSCSVEGSVETKSHVISEPLSPGSEPTDLNHAQEKPGSVASEPTSATEAKDSLKSDLEDKKDPEGSGSAEENVEEAGEDVCDEGKKDEEDGKRPEKVTLTGETEAARDEKQLEIQEQLGEDEPSSLKSDVEMPADEEAGQDDSDIDLYRGEEELSASPSHKLQPASELKIPKVQDSCSLSPAVDILSYSEREWRGKTAKSALIRKGYEEMSAKFSHLRRVRGDNYCALRATLFQVLSQSDQVPQWLQEDTVLMLPKQLEAQDGLISQWRFPGHHVNEDGVENPIERLKGYMELLRQKWKAAADCPGAAARQQLCERLFQGEEEELGMLEALKLLMLGRASELHGRMQVGEDVPLFCWLLFARDSSDCPRSFLSNHLSYVGLSAGLEQVEMFLLGYALQHTIQVYRLYKANTEEFVTFYPDDHRDDWPSVCLVTEDDRHYNVPVVEAADPCQELPSS</sequence>
<evidence type="ECO:0000313" key="6">
    <source>
        <dbReference type="Proteomes" id="UP000265020"/>
    </source>
</evidence>
<feature type="compositionally biased region" description="Basic and acidic residues" evidence="4">
    <location>
        <begin position="175"/>
        <end position="187"/>
    </location>
</feature>
<organism evidence="5 6">
    <name type="scientific">Cyprinodon variegatus</name>
    <name type="common">Sheepshead minnow</name>
    <dbReference type="NCBI Taxonomy" id="28743"/>
    <lineage>
        <taxon>Eukaryota</taxon>
        <taxon>Metazoa</taxon>
        <taxon>Chordata</taxon>
        <taxon>Craniata</taxon>
        <taxon>Vertebrata</taxon>
        <taxon>Euteleostomi</taxon>
        <taxon>Actinopterygii</taxon>
        <taxon>Neopterygii</taxon>
        <taxon>Teleostei</taxon>
        <taxon>Neoteleostei</taxon>
        <taxon>Acanthomorphata</taxon>
        <taxon>Ovalentaria</taxon>
        <taxon>Atherinomorphae</taxon>
        <taxon>Cyprinodontiformes</taxon>
        <taxon>Cyprinodontidae</taxon>
        <taxon>Cyprinodon</taxon>
    </lineage>
</organism>
<comment type="subcellular location">
    <subcellularLocation>
        <location evidence="1">Cytoplasm</location>
    </subcellularLocation>
</comment>
<dbReference type="CTD" id="90268"/>
<feature type="compositionally biased region" description="Basic and acidic residues" evidence="4">
    <location>
        <begin position="334"/>
        <end position="343"/>
    </location>
</feature>
<feature type="compositionally biased region" description="Acidic residues" evidence="4">
    <location>
        <begin position="362"/>
        <end position="373"/>
    </location>
</feature>
<dbReference type="PRINTS" id="PR02055">
    <property type="entry name" value="PROTEINF105"/>
</dbReference>
<reference evidence="5" key="2">
    <citation type="submission" date="2025-09" db="UniProtKB">
        <authorList>
            <consortium name="Ensembl"/>
        </authorList>
    </citation>
    <scope>IDENTIFICATION</scope>
</reference>
<feature type="compositionally biased region" description="Acidic residues" evidence="4">
    <location>
        <begin position="301"/>
        <end position="311"/>
    </location>
</feature>
<evidence type="ECO:0000256" key="2">
    <source>
        <dbReference type="ARBA" id="ARBA00010267"/>
    </source>
</evidence>
<dbReference type="GO" id="GO:1990108">
    <property type="term" value="P:protein linear deubiquitination"/>
    <property type="evidence" value="ECO:0007669"/>
    <property type="project" value="TreeGrafter"/>
</dbReference>
<feature type="compositionally biased region" description="Polar residues" evidence="4">
    <location>
        <begin position="115"/>
        <end position="124"/>
    </location>
</feature>
<keyword evidence="3" id="KW-0963">Cytoplasm</keyword>
<feature type="compositionally biased region" description="Polar residues" evidence="4">
    <location>
        <begin position="200"/>
        <end position="231"/>
    </location>
</feature>
<evidence type="ECO:0000256" key="4">
    <source>
        <dbReference type="SAM" id="MobiDB-lite"/>
    </source>
</evidence>